<dbReference type="EC" id="3.4.-.-" evidence="9"/>
<keyword evidence="2" id="KW-0031">Aminopeptidase</keyword>
<name>A0A2T9ZC42_9FUNG</name>
<keyword evidence="5 9" id="KW-0732">Signal</keyword>
<protein>
    <recommendedName>
        <fullName evidence="9">Peptide hydrolase</fullName>
        <ecNumber evidence="9">3.4.-.-</ecNumber>
    </recommendedName>
</protein>
<dbReference type="InterPro" id="IPR045175">
    <property type="entry name" value="M28_fam"/>
</dbReference>
<keyword evidence="6 9" id="KW-0378">Hydrolase</keyword>
<evidence type="ECO:0000259" key="10">
    <source>
        <dbReference type="Pfam" id="PF04389"/>
    </source>
</evidence>
<evidence type="ECO:0000256" key="6">
    <source>
        <dbReference type="ARBA" id="ARBA00022801"/>
    </source>
</evidence>
<organism evidence="11 12">
    <name type="scientific">Smittium megazygosporum</name>
    <dbReference type="NCBI Taxonomy" id="133381"/>
    <lineage>
        <taxon>Eukaryota</taxon>
        <taxon>Fungi</taxon>
        <taxon>Fungi incertae sedis</taxon>
        <taxon>Zoopagomycota</taxon>
        <taxon>Kickxellomycotina</taxon>
        <taxon>Harpellomycetes</taxon>
        <taxon>Harpellales</taxon>
        <taxon>Legeriomycetaceae</taxon>
        <taxon>Smittium</taxon>
    </lineage>
</organism>
<dbReference type="PANTHER" id="PTHR12147:SF56">
    <property type="entry name" value="AMINOPEPTIDASE YDR415C-RELATED"/>
    <property type="match status" value="1"/>
</dbReference>
<gene>
    <name evidence="11" type="ORF">BB560_003436</name>
</gene>
<evidence type="ECO:0000256" key="2">
    <source>
        <dbReference type="ARBA" id="ARBA00022438"/>
    </source>
</evidence>
<keyword evidence="3 9" id="KW-0645">Protease</keyword>
<sequence>MLLKTSLLCSLLLLSSFPDAEASKQKYLGSDLSQNDFIRQKADFSYGRHGQNSRYLEKLYNKAKKGIASKSSHFKSFSSKISSIDASFDFYSKNRMIQTAPNTPPVSLSQKEINSLRRMGIKFMDVTDFAEHVSVSSTKPFEPFPKDLNREKYVKALIPKLSTNFTSATLTKFTSFTTRYFNSVFGKDAALWLKDQIASLIALAPEKDVISVRTFDHSFQQPSVIARFEGSGDDKAKVIIITAHLDSINSWVPWFGRAPGADDNGSGTVTILDAFRVLALSGFKPSKSVEFHWYAGEEGGLLGSQDVAKHYKDNEINMLGQLHFDMTGYFEGDEIYGLVADNIDNDMLEYLTLLVKGYTRLEPAHLKCGYACSDHASWNKYGYRSTMSYESDSLTQNKNIHTPRDTVETISFDHILEFSKVALAYSIEFGL</sequence>
<dbReference type="GO" id="GO:0008235">
    <property type="term" value="F:metalloexopeptidase activity"/>
    <property type="evidence" value="ECO:0007669"/>
    <property type="project" value="InterPro"/>
</dbReference>
<dbReference type="GO" id="GO:0006508">
    <property type="term" value="P:proteolysis"/>
    <property type="evidence" value="ECO:0007669"/>
    <property type="project" value="UniProtKB-KW"/>
</dbReference>
<accession>A0A2T9ZC42</accession>
<dbReference type="PANTHER" id="PTHR12147">
    <property type="entry name" value="METALLOPEPTIDASE M28 FAMILY MEMBER"/>
    <property type="match status" value="1"/>
</dbReference>
<proteinExistence type="inferred from homology"/>
<evidence type="ECO:0000313" key="12">
    <source>
        <dbReference type="Proteomes" id="UP000245609"/>
    </source>
</evidence>
<evidence type="ECO:0000256" key="9">
    <source>
        <dbReference type="RuleBase" id="RU361240"/>
    </source>
</evidence>
<dbReference type="EMBL" id="MBFS01000601">
    <property type="protein sequence ID" value="PVV02122.1"/>
    <property type="molecule type" value="Genomic_DNA"/>
</dbReference>
<comment type="similarity">
    <text evidence="8">Belongs to the peptidase M28 family. M28E subfamily.</text>
</comment>
<dbReference type="GO" id="GO:0004177">
    <property type="term" value="F:aminopeptidase activity"/>
    <property type="evidence" value="ECO:0007669"/>
    <property type="project" value="UniProtKB-KW"/>
</dbReference>
<feature type="chain" id="PRO_5015368460" description="Peptide hydrolase" evidence="9">
    <location>
        <begin position="23"/>
        <end position="431"/>
    </location>
</feature>
<evidence type="ECO:0000256" key="4">
    <source>
        <dbReference type="ARBA" id="ARBA00022723"/>
    </source>
</evidence>
<keyword evidence="7 9" id="KW-0862">Zinc</keyword>
<comment type="caution">
    <text evidence="11">The sequence shown here is derived from an EMBL/GenBank/DDBJ whole genome shotgun (WGS) entry which is preliminary data.</text>
</comment>
<dbReference type="Proteomes" id="UP000245609">
    <property type="component" value="Unassembled WGS sequence"/>
</dbReference>
<evidence type="ECO:0000313" key="11">
    <source>
        <dbReference type="EMBL" id="PVV02122.1"/>
    </source>
</evidence>
<comment type="cofactor">
    <cofactor evidence="1">
        <name>Zn(2+)</name>
        <dbReference type="ChEBI" id="CHEBI:29105"/>
    </cofactor>
</comment>
<evidence type="ECO:0000256" key="8">
    <source>
        <dbReference type="ARBA" id="ARBA00043962"/>
    </source>
</evidence>
<dbReference type="Pfam" id="PF04389">
    <property type="entry name" value="Peptidase_M28"/>
    <property type="match status" value="1"/>
</dbReference>
<dbReference type="OrthoDB" id="2214at2759"/>
<evidence type="ECO:0000256" key="3">
    <source>
        <dbReference type="ARBA" id="ARBA00022670"/>
    </source>
</evidence>
<evidence type="ECO:0000256" key="5">
    <source>
        <dbReference type="ARBA" id="ARBA00022729"/>
    </source>
</evidence>
<feature type="domain" description="Peptidase M28" evidence="10">
    <location>
        <begin position="224"/>
        <end position="425"/>
    </location>
</feature>
<dbReference type="Gene3D" id="3.40.630.10">
    <property type="entry name" value="Zn peptidases"/>
    <property type="match status" value="1"/>
</dbReference>
<dbReference type="AlphaFoldDB" id="A0A2T9ZC42"/>
<dbReference type="GO" id="GO:0046872">
    <property type="term" value="F:metal ion binding"/>
    <property type="evidence" value="ECO:0007669"/>
    <property type="project" value="UniProtKB-KW"/>
</dbReference>
<evidence type="ECO:0000256" key="7">
    <source>
        <dbReference type="ARBA" id="ARBA00022833"/>
    </source>
</evidence>
<evidence type="ECO:0000256" key="1">
    <source>
        <dbReference type="ARBA" id="ARBA00001947"/>
    </source>
</evidence>
<reference evidence="11 12" key="1">
    <citation type="journal article" date="2018" name="MBio">
        <title>Comparative Genomics Reveals the Core Gene Toolbox for the Fungus-Insect Symbiosis.</title>
        <authorList>
            <person name="Wang Y."/>
            <person name="Stata M."/>
            <person name="Wang W."/>
            <person name="Stajich J.E."/>
            <person name="White M.M."/>
            <person name="Moncalvo J.M."/>
        </authorList>
    </citation>
    <scope>NUCLEOTIDE SEQUENCE [LARGE SCALE GENOMIC DNA]</scope>
    <source>
        <strain evidence="11 12">SC-DP-2</strain>
    </source>
</reference>
<dbReference type="STRING" id="133381.A0A2T9ZC42"/>
<feature type="signal peptide" evidence="9">
    <location>
        <begin position="1"/>
        <end position="22"/>
    </location>
</feature>
<keyword evidence="4 9" id="KW-0479">Metal-binding</keyword>
<dbReference type="InterPro" id="IPR007484">
    <property type="entry name" value="Peptidase_M28"/>
</dbReference>
<keyword evidence="12" id="KW-1185">Reference proteome</keyword>
<dbReference type="SUPFAM" id="SSF53187">
    <property type="entry name" value="Zn-dependent exopeptidases"/>
    <property type="match status" value="1"/>
</dbReference>